<proteinExistence type="predicted"/>
<gene>
    <name evidence="2" type="ORF">IAQ67_15125</name>
</gene>
<feature type="chain" id="PRO_5029012661" description="Bacteriocin" evidence="1">
    <location>
        <begin position="27"/>
        <end position="134"/>
    </location>
</feature>
<organism evidence="2 3">
    <name type="scientific">Paenibacillus peoriae</name>
    <dbReference type="NCBI Taxonomy" id="59893"/>
    <lineage>
        <taxon>Bacteria</taxon>
        <taxon>Bacillati</taxon>
        <taxon>Bacillota</taxon>
        <taxon>Bacilli</taxon>
        <taxon>Bacillales</taxon>
        <taxon>Paenibacillaceae</taxon>
        <taxon>Paenibacillus</taxon>
    </lineage>
</organism>
<evidence type="ECO:0000256" key="1">
    <source>
        <dbReference type="SAM" id="SignalP"/>
    </source>
</evidence>
<evidence type="ECO:0000313" key="2">
    <source>
        <dbReference type="EMBL" id="QNR65246.1"/>
    </source>
</evidence>
<protein>
    <recommendedName>
        <fullName evidence="4">Bacteriocin</fullName>
    </recommendedName>
</protein>
<reference evidence="2 3" key="1">
    <citation type="submission" date="2020-09" db="EMBL/GenBank/DDBJ databases">
        <title>Characterization of Paenibacillus peoriae strain ZF390 with broad-spectrum antimicrobial activity as a potential biocontrol agent.</title>
        <authorList>
            <person name="Li L."/>
            <person name="Zhao Y."/>
            <person name="Li B."/>
            <person name="Xie X."/>
        </authorList>
    </citation>
    <scope>NUCLEOTIDE SEQUENCE [LARGE SCALE GENOMIC DNA]</scope>
    <source>
        <strain evidence="2 3">ZF390</strain>
    </source>
</reference>
<dbReference type="Proteomes" id="UP000516384">
    <property type="component" value="Chromosome"/>
</dbReference>
<keyword evidence="1" id="KW-0732">Signal</keyword>
<feature type="signal peptide" evidence="1">
    <location>
        <begin position="1"/>
        <end position="26"/>
    </location>
</feature>
<sequence>MGNKKKLVQLLAGFAFLIGFSNSALATPSSPDETVKGGWSEDGGYFSTTERKISPSAEVIVDHNGWAETNSWGAERAVGTTWWKDTYHYTRARMELPGGNAVTDSGRQYGYVNTYAASPYADPNFLAKTYYGKD</sequence>
<dbReference type="RefSeq" id="WP_190297153.1">
    <property type="nucleotide sequence ID" value="NZ_CP061172.1"/>
</dbReference>
<evidence type="ECO:0008006" key="4">
    <source>
        <dbReference type="Google" id="ProtNLM"/>
    </source>
</evidence>
<accession>A0A7H0Y2D8</accession>
<dbReference type="AlphaFoldDB" id="A0A7H0Y2D8"/>
<name>A0A7H0Y2D8_9BACL</name>
<evidence type="ECO:0000313" key="3">
    <source>
        <dbReference type="Proteomes" id="UP000516384"/>
    </source>
</evidence>
<dbReference type="EMBL" id="CP061172">
    <property type="protein sequence ID" value="QNR65246.1"/>
    <property type="molecule type" value="Genomic_DNA"/>
</dbReference>